<sequence length="287" mass="30445">MTGVYYPTGGAICRLVNKGRKEHGVRCSVESTGGSVYNTRTIREGELDFGVVQSDVQVQAMNSQRSFKDDAPYDGLRSVFSVHPEPLHVMVRADAGINSVADMKGKRVNIGNPGSGTRVLANVLMDAAGVTPDDFGLAAELKSSEQAAALCDGKIDAAIWAAGLPNGSTMEATSTCDVKVLDLTTSGTDKVLAENTAYAAATIPGGLYPGNEGDIASWGPKATFVTDAGASDEVVYVLVKSIFENFDDFKKLHPAFGRLTQEEMVKDGLSAPLHPGAVKYYKEQGWM</sequence>
<dbReference type="AlphaFoldDB" id="A0A0N7M100"/>
<dbReference type="InterPro" id="IPR011852">
    <property type="entry name" value="TRAP_TAXI"/>
</dbReference>
<organism evidence="1 2">
    <name type="scientific">Tritonibacter multivorans</name>
    <dbReference type="NCBI Taxonomy" id="928856"/>
    <lineage>
        <taxon>Bacteria</taxon>
        <taxon>Pseudomonadati</taxon>
        <taxon>Pseudomonadota</taxon>
        <taxon>Alphaproteobacteria</taxon>
        <taxon>Rhodobacterales</taxon>
        <taxon>Paracoccaceae</taxon>
        <taxon>Tritonibacter</taxon>
    </lineage>
</organism>
<dbReference type="CDD" id="cd13568">
    <property type="entry name" value="PBP2_TAXI_TRAP_like_3"/>
    <property type="match status" value="1"/>
</dbReference>
<dbReference type="PANTHER" id="PTHR42941:SF1">
    <property type="entry name" value="SLL1037 PROTEIN"/>
    <property type="match status" value="1"/>
</dbReference>
<reference evidence="1 2" key="1">
    <citation type="submission" date="2015-09" db="EMBL/GenBank/DDBJ databases">
        <authorList>
            <consortium name="Swine Surveillance"/>
        </authorList>
    </citation>
    <scope>NUCLEOTIDE SEQUENCE [LARGE SCALE GENOMIC DNA]</scope>
    <source>
        <strain evidence="1 2">CECT 7557</strain>
    </source>
</reference>
<protein>
    <submittedName>
        <fullName evidence="1">TRAP transporter solute receptor, TAXI family</fullName>
    </submittedName>
</protein>
<dbReference type="NCBIfam" id="TIGR02122">
    <property type="entry name" value="TRAP_TAXI"/>
    <property type="match status" value="1"/>
</dbReference>
<gene>
    <name evidence="1" type="ORF">TRM7557_03656</name>
</gene>
<accession>A0A0N7M100</accession>
<dbReference type="Pfam" id="PF16868">
    <property type="entry name" value="NMT1_3"/>
    <property type="match status" value="1"/>
</dbReference>
<evidence type="ECO:0000313" key="1">
    <source>
        <dbReference type="EMBL" id="CUH81881.1"/>
    </source>
</evidence>
<dbReference type="STRING" id="928856.SAMN04488049_105271"/>
<dbReference type="SUPFAM" id="SSF53850">
    <property type="entry name" value="Periplasmic binding protein-like II"/>
    <property type="match status" value="1"/>
</dbReference>
<dbReference type="PANTHER" id="PTHR42941">
    <property type="entry name" value="SLL1037 PROTEIN"/>
    <property type="match status" value="1"/>
</dbReference>
<dbReference type="EMBL" id="CYSD01000042">
    <property type="protein sequence ID" value="CUH81881.1"/>
    <property type="molecule type" value="Genomic_DNA"/>
</dbReference>
<proteinExistence type="predicted"/>
<dbReference type="Gene3D" id="3.40.190.10">
    <property type="entry name" value="Periplasmic binding protein-like II"/>
    <property type="match status" value="2"/>
</dbReference>
<evidence type="ECO:0000313" key="2">
    <source>
        <dbReference type="Proteomes" id="UP000052022"/>
    </source>
</evidence>
<keyword evidence="1" id="KW-0675">Receptor</keyword>
<name>A0A0N7M100_9RHOB</name>
<keyword evidence="2" id="KW-1185">Reference proteome</keyword>
<dbReference type="Proteomes" id="UP000052022">
    <property type="component" value="Unassembled WGS sequence"/>
</dbReference>